<evidence type="ECO:0000256" key="7">
    <source>
        <dbReference type="SAM" id="MobiDB-lite"/>
    </source>
</evidence>
<comment type="similarity">
    <text evidence="1 6">Belongs to the PAPS reductase family. CysD subfamily.</text>
</comment>
<name>A0A6G7CMF3_9VIBR</name>
<dbReference type="PIRSF" id="PIRSF002936">
    <property type="entry name" value="CysDAde_trans"/>
    <property type="match status" value="1"/>
</dbReference>
<dbReference type="NCBIfam" id="NF009214">
    <property type="entry name" value="PRK12563.1"/>
    <property type="match status" value="1"/>
</dbReference>
<keyword evidence="10" id="KW-1185">Reference proteome</keyword>
<evidence type="ECO:0000256" key="2">
    <source>
        <dbReference type="ARBA" id="ARBA00022679"/>
    </source>
</evidence>
<accession>A0A6G7CMF3</accession>
<gene>
    <name evidence="6 9" type="primary">cysD</name>
    <name evidence="9" type="ORF">G5S32_14000</name>
</gene>
<comment type="pathway">
    <text evidence="6">Sulfur metabolism; hydrogen sulfide biosynthesis; sulfite from sulfate: step 1/3.</text>
</comment>
<dbReference type="EC" id="2.7.7.4" evidence="6"/>
<dbReference type="Proteomes" id="UP000503003">
    <property type="component" value="Chromosome 1"/>
</dbReference>
<dbReference type="AlphaFoldDB" id="A0A6G7CMF3"/>
<dbReference type="HAMAP" id="MF_00064">
    <property type="entry name" value="Sulf_adenylyltr_sub2"/>
    <property type="match status" value="1"/>
</dbReference>
<dbReference type="InterPro" id="IPR014729">
    <property type="entry name" value="Rossmann-like_a/b/a_fold"/>
</dbReference>
<evidence type="ECO:0000256" key="4">
    <source>
        <dbReference type="ARBA" id="ARBA00022741"/>
    </source>
</evidence>
<dbReference type="GO" id="GO:0070814">
    <property type="term" value="P:hydrogen sulfide biosynthetic process"/>
    <property type="evidence" value="ECO:0007669"/>
    <property type="project" value="UniProtKB-UniRule"/>
</dbReference>
<dbReference type="PANTHER" id="PTHR43196:SF1">
    <property type="entry name" value="SULFATE ADENYLYLTRANSFERASE SUBUNIT 2"/>
    <property type="match status" value="1"/>
</dbReference>
<dbReference type="NCBIfam" id="NF003587">
    <property type="entry name" value="PRK05253.1"/>
    <property type="match status" value="1"/>
</dbReference>
<dbReference type="Pfam" id="PF01507">
    <property type="entry name" value="PAPS_reduct"/>
    <property type="match status" value="1"/>
</dbReference>
<dbReference type="InterPro" id="IPR050128">
    <property type="entry name" value="Sulfate_adenylyltrnsfr_sub2"/>
</dbReference>
<evidence type="ECO:0000313" key="9">
    <source>
        <dbReference type="EMBL" id="QIH43275.1"/>
    </source>
</evidence>
<dbReference type="FunFam" id="3.40.50.620:FF:000002">
    <property type="entry name" value="Sulfate adenylyltransferase subunit 2"/>
    <property type="match status" value="1"/>
</dbReference>
<comment type="subunit">
    <text evidence="6">Heterodimer composed of CysD, the smaller subunit, and CysN.</text>
</comment>
<evidence type="ECO:0000313" key="10">
    <source>
        <dbReference type="Proteomes" id="UP000503003"/>
    </source>
</evidence>
<comment type="catalytic activity">
    <reaction evidence="6">
        <text>sulfate + ATP + H(+) = adenosine 5'-phosphosulfate + diphosphate</text>
        <dbReference type="Rhea" id="RHEA:18133"/>
        <dbReference type="ChEBI" id="CHEBI:15378"/>
        <dbReference type="ChEBI" id="CHEBI:16189"/>
        <dbReference type="ChEBI" id="CHEBI:30616"/>
        <dbReference type="ChEBI" id="CHEBI:33019"/>
        <dbReference type="ChEBI" id="CHEBI:58243"/>
        <dbReference type="EC" id="2.7.7.4"/>
    </reaction>
</comment>
<dbReference type="PANTHER" id="PTHR43196">
    <property type="entry name" value="SULFATE ADENYLYLTRANSFERASE SUBUNIT 2"/>
    <property type="match status" value="1"/>
</dbReference>
<keyword evidence="5 6" id="KW-0067">ATP-binding</keyword>
<evidence type="ECO:0000259" key="8">
    <source>
        <dbReference type="Pfam" id="PF01507"/>
    </source>
</evidence>
<protein>
    <recommendedName>
        <fullName evidence="6">Sulfate adenylyltransferase subunit 2</fullName>
        <ecNumber evidence="6">2.7.7.4</ecNumber>
    </recommendedName>
    <alternativeName>
        <fullName evidence="6">ATP-sulfurylase small subunit</fullName>
    </alternativeName>
    <alternativeName>
        <fullName evidence="6">Sulfate adenylate transferase</fullName>
        <shortName evidence="6">SAT</shortName>
    </alternativeName>
</protein>
<reference evidence="9 10" key="1">
    <citation type="submission" date="2020-02" db="EMBL/GenBank/DDBJ databases">
        <title>A complete genome of a marine bacterium Vibrio sp. ZWAL4003 isolated from the mangrove sediment with the ability to degrade polysaccharides.</title>
        <authorList>
            <person name="Wu J."/>
            <person name="Qu W."/>
            <person name="Zeng R."/>
        </authorList>
    </citation>
    <scope>NUCLEOTIDE SEQUENCE [LARGE SCALE GENOMIC DNA]</scope>
    <source>
        <strain evidence="9 10">ZWAL4003</strain>
    </source>
</reference>
<dbReference type="GO" id="GO:0004781">
    <property type="term" value="F:sulfate adenylyltransferase (ATP) activity"/>
    <property type="evidence" value="ECO:0007669"/>
    <property type="project" value="UniProtKB-UniRule"/>
</dbReference>
<organism evidence="9 10">
    <name type="scientific">Vibrio ziniensis</name>
    <dbReference type="NCBI Taxonomy" id="2711221"/>
    <lineage>
        <taxon>Bacteria</taxon>
        <taxon>Pseudomonadati</taxon>
        <taxon>Pseudomonadota</taxon>
        <taxon>Gammaproteobacteria</taxon>
        <taxon>Vibrionales</taxon>
        <taxon>Vibrionaceae</taxon>
        <taxon>Vibrio</taxon>
    </lineage>
</organism>
<dbReference type="GO" id="GO:0005524">
    <property type="term" value="F:ATP binding"/>
    <property type="evidence" value="ECO:0007669"/>
    <property type="project" value="UniProtKB-KW"/>
</dbReference>
<comment type="function">
    <text evidence="6">With CysN forms the ATP sulfurylase (ATPS) that catalyzes the adenylation of sulfate producing adenosine 5'-phosphosulfate (APS) and diphosphate, the first enzymatic step in sulfur assimilation pathway. APS synthesis involves the formation of a high-energy phosphoric-sulfuric acid anhydride bond driven by GTP hydrolysis by CysN coupled to ATP hydrolysis by CysD.</text>
</comment>
<proteinExistence type="inferred from homology"/>
<dbReference type="KEGG" id="vzi:G5S32_14000"/>
<dbReference type="GO" id="GO:0000103">
    <property type="term" value="P:sulfate assimilation"/>
    <property type="evidence" value="ECO:0007669"/>
    <property type="project" value="UniProtKB-UniRule"/>
</dbReference>
<sequence length="310" mass="36005">MTNKNIMKITSEKMTHLKQLEAESIHIMREVAAEFDNPVMLYSVGKDSSVMLHLAKKAFAPGIPPFPLMHVDTTWKFKEMIEFRDYMAKKLGMKLIVHQNPDGLAMNINPFVHGSSKHTDIMKTQGLKQALDKYGFDAAFGGARRDEEKSRAKERVYSFRDEHHRWDPKNQRPELWNIYNGRVNKGESIRVFPLSNWTELDIWQYIYLENIEIPSLYLSKLRPVVKRDGMLIMVDDDRMQLKDDEVVEQKMVRFRTLGCYPLTGAVESQATTLPEIIQEMLLTTTSERQGRAIDHDSSGSMEKKKREGYF</sequence>
<dbReference type="UniPathway" id="UPA00140">
    <property type="reaction ID" value="UER00204"/>
</dbReference>
<keyword evidence="3 6" id="KW-0548">Nucleotidyltransferase</keyword>
<dbReference type="Gene3D" id="3.40.50.620">
    <property type="entry name" value="HUPs"/>
    <property type="match status" value="1"/>
</dbReference>
<dbReference type="CDD" id="cd23946">
    <property type="entry name" value="Sulfate_adenylyltransferase_2"/>
    <property type="match status" value="1"/>
</dbReference>
<dbReference type="NCBIfam" id="TIGR02039">
    <property type="entry name" value="CysD"/>
    <property type="match status" value="1"/>
</dbReference>
<keyword evidence="2 6" id="KW-0808">Transferase</keyword>
<feature type="region of interest" description="Disordered" evidence="7">
    <location>
        <begin position="288"/>
        <end position="310"/>
    </location>
</feature>
<keyword evidence="4 6" id="KW-0547">Nucleotide-binding</keyword>
<evidence type="ECO:0000256" key="1">
    <source>
        <dbReference type="ARBA" id="ARBA00008885"/>
    </source>
</evidence>
<dbReference type="EMBL" id="CP049331">
    <property type="protein sequence ID" value="QIH43275.1"/>
    <property type="molecule type" value="Genomic_DNA"/>
</dbReference>
<feature type="domain" description="Phosphoadenosine phosphosulphate reductase" evidence="8">
    <location>
        <begin position="37"/>
        <end position="264"/>
    </location>
</feature>
<dbReference type="InterPro" id="IPR002500">
    <property type="entry name" value="PAPS_reduct_dom"/>
</dbReference>
<evidence type="ECO:0000256" key="5">
    <source>
        <dbReference type="ARBA" id="ARBA00022840"/>
    </source>
</evidence>
<evidence type="ECO:0000256" key="3">
    <source>
        <dbReference type="ARBA" id="ARBA00022695"/>
    </source>
</evidence>
<evidence type="ECO:0000256" key="6">
    <source>
        <dbReference type="HAMAP-Rule" id="MF_00064"/>
    </source>
</evidence>
<dbReference type="SUPFAM" id="SSF52402">
    <property type="entry name" value="Adenine nucleotide alpha hydrolases-like"/>
    <property type="match status" value="1"/>
</dbReference>
<dbReference type="InterPro" id="IPR011784">
    <property type="entry name" value="SO4_adenylTrfase_ssu"/>
</dbReference>